<dbReference type="InterPro" id="IPR014044">
    <property type="entry name" value="CAP_dom"/>
</dbReference>
<evidence type="ECO:0000313" key="4">
    <source>
        <dbReference type="Proteomes" id="UP001498771"/>
    </source>
</evidence>
<dbReference type="Proteomes" id="UP001498771">
    <property type="component" value="Unassembled WGS sequence"/>
</dbReference>
<dbReference type="EMBL" id="JBBJBU010000014">
    <property type="protein sequence ID" value="KAK7202910.1"/>
    <property type="molecule type" value="Genomic_DNA"/>
</dbReference>
<proteinExistence type="predicted"/>
<dbReference type="Gene3D" id="3.40.33.10">
    <property type="entry name" value="CAP"/>
    <property type="match status" value="1"/>
</dbReference>
<dbReference type="RefSeq" id="XP_064765943.1">
    <property type="nucleotide sequence ID" value="XM_064910551.1"/>
</dbReference>
<dbReference type="PRINTS" id="PR00837">
    <property type="entry name" value="V5TPXLIKE"/>
</dbReference>
<dbReference type="InterPro" id="IPR018244">
    <property type="entry name" value="Allrgn_V5/Tpx1_CS"/>
</dbReference>
<reference evidence="3 4" key="1">
    <citation type="submission" date="2024-03" db="EMBL/GenBank/DDBJ databases">
        <title>Genome-scale model development and genomic sequencing of the oleaginous clade Lipomyces.</title>
        <authorList>
            <consortium name="Lawrence Berkeley National Laboratory"/>
            <person name="Czajka J.J."/>
            <person name="Han Y."/>
            <person name="Kim J."/>
            <person name="Mondo S.J."/>
            <person name="Hofstad B.A."/>
            <person name="Robles A."/>
            <person name="Haridas S."/>
            <person name="Riley R."/>
            <person name="LaButti K."/>
            <person name="Pangilinan J."/>
            <person name="Andreopoulos W."/>
            <person name="Lipzen A."/>
            <person name="Yan J."/>
            <person name="Wang M."/>
            <person name="Ng V."/>
            <person name="Grigoriev I.V."/>
            <person name="Spatafora J.W."/>
            <person name="Magnuson J.K."/>
            <person name="Baker S.E."/>
            <person name="Pomraning K.R."/>
        </authorList>
    </citation>
    <scope>NUCLEOTIDE SEQUENCE [LARGE SCALE GENOMIC DNA]</scope>
    <source>
        <strain evidence="3 4">Phaff 52-87</strain>
    </source>
</reference>
<name>A0ABR1EZC1_9ASCO</name>
<gene>
    <name evidence="3" type="ORF">BZA70DRAFT_241977</name>
</gene>
<dbReference type="InterPro" id="IPR001283">
    <property type="entry name" value="CRISP-related"/>
</dbReference>
<dbReference type="PANTHER" id="PTHR10334">
    <property type="entry name" value="CYSTEINE-RICH SECRETORY PROTEIN-RELATED"/>
    <property type="match status" value="1"/>
</dbReference>
<evidence type="ECO:0000259" key="2">
    <source>
        <dbReference type="SMART" id="SM00198"/>
    </source>
</evidence>
<dbReference type="PRINTS" id="PR00838">
    <property type="entry name" value="V5ALLERGEN"/>
</dbReference>
<accession>A0ABR1EZC1</accession>
<keyword evidence="4" id="KW-1185">Reference proteome</keyword>
<dbReference type="PROSITE" id="PS01010">
    <property type="entry name" value="CRISP_2"/>
    <property type="match status" value="1"/>
</dbReference>
<evidence type="ECO:0000256" key="1">
    <source>
        <dbReference type="SAM" id="MobiDB-lite"/>
    </source>
</evidence>
<dbReference type="InterPro" id="IPR002413">
    <property type="entry name" value="V5_allergen-like"/>
</dbReference>
<dbReference type="SMART" id="SM00198">
    <property type="entry name" value="SCP"/>
    <property type="match status" value="1"/>
</dbReference>
<organism evidence="3 4">
    <name type="scientific">Myxozyma melibiosi</name>
    <dbReference type="NCBI Taxonomy" id="54550"/>
    <lineage>
        <taxon>Eukaryota</taxon>
        <taxon>Fungi</taxon>
        <taxon>Dikarya</taxon>
        <taxon>Ascomycota</taxon>
        <taxon>Saccharomycotina</taxon>
        <taxon>Lipomycetes</taxon>
        <taxon>Lipomycetales</taxon>
        <taxon>Lipomycetaceae</taxon>
        <taxon>Myxozyma</taxon>
    </lineage>
</organism>
<comment type="caution">
    <text evidence="3">The sequence shown here is derived from an EMBL/GenBank/DDBJ whole genome shotgun (WGS) entry which is preliminary data.</text>
</comment>
<dbReference type="PROSITE" id="PS01009">
    <property type="entry name" value="CRISP_1"/>
    <property type="match status" value="1"/>
</dbReference>
<feature type="domain" description="SCP" evidence="2">
    <location>
        <begin position="46"/>
        <end position="177"/>
    </location>
</feature>
<protein>
    <submittedName>
        <fullName evidence="3">CAP domain-containing protein</fullName>
    </submittedName>
</protein>
<dbReference type="SUPFAM" id="SSF55797">
    <property type="entry name" value="PR-1-like"/>
    <property type="match status" value="1"/>
</dbReference>
<dbReference type="InterPro" id="IPR035940">
    <property type="entry name" value="CAP_sf"/>
</dbReference>
<sequence>MTSSSSSSSAAPTTSVLAAAASAASSTSSSATSSSASASASTTLTADEQDALDVQNAAREAVGVPDLTWSADLTAEAQSYADYLSANDLFVHSGVAGEGENLYWSSSTASGQLADAAESFVSEKTAYDEAGDPVIGDDYATYGHYTQIIWKTTTEVGCAESEGYVVCRYYPQGNYVGESPLDPAN</sequence>
<dbReference type="GeneID" id="90036063"/>
<evidence type="ECO:0000313" key="3">
    <source>
        <dbReference type="EMBL" id="KAK7202910.1"/>
    </source>
</evidence>
<dbReference type="Pfam" id="PF00188">
    <property type="entry name" value="CAP"/>
    <property type="match status" value="1"/>
</dbReference>
<feature type="region of interest" description="Disordered" evidence="1">
    <location>
        <begin position="25"/>
        <end position="45"/>
    </location>
</feature>